<evidence type="ECO:0000256" key="6">
    <source>
        <dbReference type="ARBA" id="ARBA00023163"/>
    </source>
</evidence>
<evidence type="ECO:0000259" key="9">
    <source>
        <dbReference type="PROSITE" id="PS51843"/>
    </source>
</evidence>
<evidence type="ECO:0000313" key="11">
    <source>
        <dbReference type="Proteomes" id="UP001497497"/>
    </source>
</evidence>
<sequence>MDAILKRLFEADAALMTSTAHTPEHALYKKQLEYNNAYTHYKKFGHLACQKACQENKRSAVFLDESSARSPNCSSNLKPDHERRIWFRTHVPETFKTSQNPLDDLRHYSPMLRHGLGGKDHTDKSLRCKTELIGRSENRTPTTSAQHHDHLRAQRNMPMAQVTSGPSLGPRACSSDDRRTCSNSFCDQSLRSTLSRARRNSQTGDETNTCQKVSGTSKWFSEMSGTGHRAGNALNMSLLGVGEIKQAGYFRQRDVNSLRHYDVAHQVSNGEGSRRPASLRVDPTASVPESPGASLPESPGASLPESHRASAQDGARAPVQDSPIRKAGNGKPWLDTCDACKESKTAVIARAENWVMGYIGFAKAIPGFSSLAPQDQATLLRHAWDEVWILGAYRGYNCEIGVAVMPSGKCFHADEMEKGWGRGYARLAFDLASILKRNNLTSDLVTLLKAICIVSPDRCDLVNTREVEDMQWTLVACLLHHVEATHPSDRTAFPRLISILTSLRELSESAQSTMDSASVGAVFGCNIVSDIFAPF</sequence>
<evidence type="ECO:0000256" key="5">
    <source>
        <dbReference type="ARBA" id="ARBA00023125"/>
    </source>
</evidence>
<dbReference type="InterPro" id="IPR035500">
    <property type="entry name" value="NHR-like_dom_sf"/>
</dbReference>
<dbReference type="PANTHER" id="PTHR24082">
    <property type="entry name" value="NUCLEAR HORMONE RECEPTOR"/>
    <property type="match status" value="1"/>
</dbReference>
<keyword evidence="1" id="KW-0479">Metal-binding</keyword>
<accession>A0AAV2IHD0</accession>
<dbReference type="InterPro" id="IPR001723">
    <property type="entry name" value="Nuclear_hrmn_rcpt"/>
</dbReference>
<evidence type="ECO:0000313" key="10">
    <source>
        <dbReference type="EMBL" id="CAL1545525.1"/>
    </source>
</evidence>
<gene>
    <name evidence="10" type="ORF">GSLYS_00019008001</name>
</gene>
<proteinExistence type="predicted"/>
<feature type="region of interest" description="Disordered" evidence="8">
    <location>
        <begin position="156"/>
        <end position="175"/>
    </location>
</feature>
<evidence type="ECO:0000256" key="8">
    <source>
        <dbReference type="SAM" id="MobiDB-lite"/>
    </source>
</evidence>
<evidence type="ECO:0000256" key="1">
    <source>
        <dbReference type="ARBA" id="ARBA00022723"/>
    </source>
</evidence>
<keyword evidence="4" id="KW-0805">Transcription regulation</keyword>
<dbReference type="InterPro" id="IPR000536">
    <property type="entry name" value="Nucl_hrmn_rcpt_lig-bd"/>
</dbReference>
<dbReference type="Proteomes" id="UP001497497">
    <property type="component" value="Unassembled WGS sequence"/>
</dbReference>
<dbReference type="AlphaFoldDB" id="A0AAV2IHD0"/>
<comment type="caution">
    <text evidence="10">The sequence shown here is derived from an EMBL/GenBank/DDBJ whole genome shotgun (WGS) entry which is preliminary data.</text>
</comment>
<keyword evidence="5" id="KW-0238">DNA-binding</keyword>
<organism evidence="10 11">
    <name type="scientific">Lymnaea stagnalis</name>
    <name type="common">Great pond snail</name>
    <name type="synonym">Helix stagnalis</name>
    <dbReference type="NCBI Taxonomy" id="6523"/>
    <lineage>
        <taxon>Eukaryota</taxon>
        <taxon>Metazoa</taxon>
        <taxon>Spiralia</taxon>
        <taxon>Lophotrochozoa</taxon>
        <taxon>Mollusca</taxon>
        <taxon>Gastropoda</taxon>
        <taxon>Heterobranchia</taxon>
        <taxon>Euthyneura</taxon>
        <taxon>Panpulmonata</taxon>
        <taxon>Hygrophila</taxon>
        <taxon>Lymnaeoidea</taxon>
        <taxon>Lymnaeidae</taxon>
        <taxon>Lymnaea</taxon>
    </lineage>
</organism>
<evidence type="ECO:0000256" key="7">
    <source>
        <dbReference type="ARBA" id="ARBA00023170"/>
    </source>
</evidence>
<dbReference type="GO" id="GO:0003677">
    <property type="term" value="F:DNA binding"/>
    <property type="evidence" value="ECO:0007669"/>
    <property type="project" value="UniProtKB-KW"/>
</dbReference>
<reference evidence="10 11" key="1">
    <citation type="submission" date="2024-04" db="EMBL/GenBank/DDBJ databases">
        <authorList>
            <consortium name="Genoscope - CEA"/>
            <person name="William W."/>
        </authorList>
    </citation>
    <scope>NUCLEOTIDE SEQUENCE [LARGE SCALE GENOMIC DNA]</scope>
</reference>
<dbReference type="PROSITE" id="PS51843">
    <property type="entry name" value="NR_LBD"/>
    <property type="match status" value="1"/>
</dbReference>
<dbReference type="Gene3D" id="1.10.565.10">
    <property type="entry name" value="Retinoid X Receptor"/>
    <property type="match status" value="1"/>
</dbReference>
<protein>
    <recommendedName>
        <fullName evidence="9">NR LBD domain-containing protein</fullName>
    </recommendedName>
</protein>
<dbReference type="PANTHER" id="PTHR24082:SF506">
    <property type="entry name" value="NR LBD DOMAIN-CONTAINING PROTEIN"/>
    <property type="match status" value="1"/>
</dbReference>
<feature type="region of interest" description="Disordered" evidence="8">
    <location>
        <begin position="266"/>
        <end position="330"/>
    </location>
</feature>
<keyword evidence="3" id="KW-0862">Zinc</keyword>
<dbReference type="Pfam" id="PF00104">
    <property type="entry name" value="Hormone_recep"/>
    <property type="match status" value="1"/>
</dbReference>
<keyword evidence="2" id="KW-0863">Zinc-finger</keyword>
<dbReference type="EMBL" id="CAXITT010000719">
    <property type="protein sequence ID" value="CAL1545525.1"/>
    <property type="molecule type" value="Genomic_DNA"/>
</dbReference>
<name>A0AAV2IHD0_LYMST</name>
<dbReference type="PRINTS" id="PR00398">
    <property type="entry name" value="STRDHORMONER"/>
</dbReference>
<dbReference type="InterPro" id="IPR050234">
    <property type="entry name" value="Nuclear_hormone_rcpt_NR1"/>
</dbReference>
<keyword evidence="6" id="KW-0804">Transcription</keyword>
<keyword evidence="11" id="KW-1185">Reference proteome</keyword>
<dbReference type="SMART" id="SM00430">
    <property type="entry name" value="HOLI"/>
    <property type="match status" value="1"/>
</dbReference>
<keyword evidence="7" id="KW-0675">Receptor</keyword>
<evidence type="ECO:0000256" key="2">
    <source>
        <dbReference type="ARBA" id="ARBA00022771"/>
    </source>
</evidence>
<evidence type="ECO:0000256" key="4">
    <source>
        <dbReference type="ARBA" id="ARBA00023015"/>
    </source>
</evidence>
<dbReference type="SUPFAM" id="SSF48508">
    <property type="entry name" value="Nuclear receptor ligand-binding domain"/>
    <property type="match status" value="1"/>
</dbReference>
<feature type="domain" description="NR LBD" evidence="9">
    <location>
        <begin position="316"/>
        <end position="535"/>
    </location>
</feature>
<evidence type="ECO:0000256" key="3">
    <source>
        <dbReference type="ARBA" id="ARBA00022833"/>
    </source>
</evidence>
<dbReference type="GO" id="GO:0008270">
    <property type="term" value="F:zinc ion binding"/>
    <property type="evidence" value="ECO:0007669"/>
    <property type="project" value="UniProtKB-KW"/>
</dbReference>